<reference evidence="1 2" key="1">
    <citation type="submission" date="2019-03" db="EMBL/GenBank/DDBJ databases">
        <title>Draft Genome Sequence of Desulfosporosinus fructosivorans Strain 63.6F, Isolated from Marine Sediment in the Baltic Sea.</title>
        <authorList>
            <person name="Hausmann B."/>
            <person name="Vandieken V."/>
            <person name="Pjevac P."/>
            <person name="Schreck K."/>
            <person name="Herbold C.W."/>
            <person name="Loy A."/>
        </authorList>
    </citation>
    <scope>NUCLEOTIDE SEQUENCE [LARGE SCALE GENOMIC DNA]</scope>
    <source>
        <strain evidence="1 2">63.6F</strain>
    </source>
</reference>
<sequence>MSKKWQRLFYTSMAIGLASVIGLLVRMASSATVTPSSSSFKATVIEIQMNTVPSGNSDEISGSTFDMSGAPDTTQVTGFSVTVDQSCDLQLNMINQSIPLIGGQATRVNIDDIISGTHGGDGISLKTLRAFYGNTITIKGKLKKDDSVVGNLSMTLKL</sequence>
<protein>
    <submittedName>
        <fullName evidence="1">Uncharacterized protein</fullName>
    </submittedName>
</protein>
<dbReference type="EMBL" id="SPQQ01000026">
    <property type="protein sequence ID" value="TGE34849.1"/>
    <property type="molecule type" value="Genomic_DNA"/>
</dbReference>
<comment type="caution">
    <text evidence="1">The sequence shown here is derived from an EMBL/GenBank/DDBJ whole genome shotgun (WGS) entry which is preliminary data.</text>
</comment>
<gene>
    <name evidence="1" type="ORF">E4K67_28365</name>
</gene>
<dbReference type="Proteomes" id="UP000298460">
    <property type="component" value="Unassembled WGS sequence"/>
</dbReference>
<name>A0A4Z0QX16_9FIRM</name>
<proteinExistence type="predicted"/>
<evidence type="ECO:0000313" key="1">
    <source>
        <dbReference type="EMBL" id="TGE34849.1"/>
    </source>
</evidence>
<keyword evidence="2" id="KW-1185">Reference proteome</keyword>
<evidence type="ECO:0000313" key="2">
    <source>
        <dbReference type="Proteomes" id="UP000298460"/>
    </source>
</evidence>
<organism evidence="1 2">
    <name type="scientific">Desulfosporosinus fructosivorans</name>
    <dbReference type="NCBI Taxonomy" id="2018669"/>
    <lineage>
        <taxon>Bacteria</taxon>
        <taxon>Bacillati</taxon>
        <taxon>Bacillota</taxon>
        <taxon>Clostridia</taxon>
        <taxon>Eubacteriales</taxon>
        <taxon>Desulfitobacteriaceae</taxon>
        <taxon>Desulfosporosinus</taxon>
    </lineage>
</organism>
<dbReference type="OrthoDB" id="1797560at2"/>
<accession>A0A4Z0QX16</accession>
<dbReference type="RefSeq" id="WP_135552912.1">
    <property type="nucleotide sequence ID" value="NZ_SPQQ01000026.1"/>
</dbReference>
<dbReference type="AlphaFoldDB" id="A0A4Z0QX16"/>